<gene>
    <name evidence="2" type="ORF">AKJ43_03180</name>
</gene>
<dbReference type="PATRIC" id="fig|1698273.3.peg.631"/>
<dbReference type="EMBL" id="LHXX01000043">
    <property type="protein sequence ID" value="KXB01664.1"/>
    <property type="molecule type" value="Genomic_DNA"/>
</dbReference>
<dbReference type="NCBIfam" id="NF041770">
    <property type="entry name" value="CFI_box_CTERM"/>
    <property type="match status" value="1"/>
</dbReference>
<evidence type="ECO:0000256" key="1">
    <source>
        <dbReference type="SAM" id="Phobius"/>
    </source>
</evidence>
<protein>
    <submittedName>
        <fullName evidence="2">Uncharacterized protein</fullName>
    </submittedName>
</protein>
<feature type="transmembrane region" description="Helical" evidence="1">
    <location>
        <begin position="6"/>
        <end position="23"/>
    </location>
</feature>
<comment type="caution">
    <text evidence="2">The sequence shown here is derived from an EMBL/GenBank/DDBJ whole genome shotgun (WGS) entry which is preliminary data.</text>
</comment>
<reference evidence="2 3" key="1">
    <citation type="journal article" date="2016" name="Sci. Rep.">
        <title>Metabolic traits of an uncultured archaeal lineage -MSBL1- from brine pools of the Red Sea.</title>
        <authorList>
            <person name="Mwirichia R."/>
            <person name="Alam I."/>
            <person name="Rashid M."/>
            <person name="Vinu M."/>
            <person name="Ba-Alawi W."/>
            <person name="Anthony Kamau A."/>
            <person name="Kamanda Ngugi D."/>
            <person name="Goker M."/>
            <person name="Klenk H.P."/>
            <person name="Bajic V."/>
            <person name="Stingl U."/>
        </authorList>
    </citation>
    <scope>NUCLEOTIDE SEQUENCE [LARGE SCALE GENOMIC DNA]</scope>
    <source>
        <strain evidence="2">SCGC-AAA261D19</strain>
    </source>
</reference>
<dbReference type="AlphaFoldDB" id="A0A133V5E2"/>
<keyword evidence="1" id="KW-1133">Transmembrane helix</keyword>
<dbReference type="InterPro" id="IPR049886">
    <property type="entry name" value="CFI_box_CTERM_dom"/>
</dbReference>
<keyword evidence="1" id="KW-0472">Membrane</keyword>
<evidence type="ECO:0000313" key="2">
    <source>
        <dbReference type="EMBL" id="KXB01664.1"/>
    </source>
</evidence>
<keyword evidence="1" id="KW-0812">Transmembrane</keyword>
<dbReference type="Proteomes" id="UP000070400">
    <property type="component" value="Unassembled WGS sequence"/>
</dbReference>
<sequence>MDLTTILVVIVGIIIAGALIYFLPKKLISWFGMEIGEEGCFIATAAYGTPAAKEINVLREFRDDKLYQSSIGRNLVNIYYRTSPPFAYFIAKHDLLRAIVRKIFIKPVTKIIENSKR</sequence>
<name>A0A133V5E2_9EURY</name>
<accession>A0A133V5E2</accession>
<keyword evidence="3" id="KW-1185">Reference proteome</keyword>
<organism evidence="2 3">
    <name type="scientific">candidate division MSBL1 archaeon SCGC-AAA261D19</name>
    <dbReference type="NCBI Taxonomy" id="1698273"/>
    <lineage>
        <taxon>Archaea</taxon>
        <taxon>Methanobacteriati</taxon>
        <taxon>Methanobacteriota</taxon>
        <taxon>candidate division MSBL1</taxon>
    </lineage>
</organism>
<proteinExistence type="predicted"/>
<evidence type="ECO:0000313" key="3">
    <source>
        <dbReference type="Proteomes" id="UP000070400"/>
    </source>
</evidence>